<dbReference type="EMBL" id="QGKV02000832">
    <property type="protein sequence ID" value="KAF3544890.1"/>
    <property type="molecule type" value="Genomic_DNA"/>
</dbReference>
<accession>A0ABQ7BZN7</accession>
<organism evidence="1 2">
    <name type="scientific">Brassica cretica</name>
    <name type="common">Mustard</name>
    <dbReference type="NCBI Taxonomy" id="69181"/>
    <lineage>
        <taxon>Eukaryota</taxon>
        <taxon>Viridiplantae</taxon>
        <taxon>Streptophyta</taxon>
        <taxon>Embryophyta</taxon>
        <taxon>Tracheophyta</taxon>
        <taxon>Spermatophyta</taxon>
        <taxon>Magnoliopsida</taxon>
        <taxon>eudicotyledons</taxon>
        <taxon>Gunneridae</taxon>
        <taxon>Pentapetalae</taxon>
        <taxon>rosids</taxon>
        <taxon>malvids</taxon>
        <taxon>Brassicales</taxon>
        <taxon>Brassicaceae</taxon>
        <taxon>Brassiceae</taxon>
        <taxon>Brassica</taxon>
    </lineage>
</organism>
<keyword evidence="2" id="KW-1185">Reference proteome</keyword>
<evidence type="ECO:0000313" key="1">
    <source>
        <dbReference type="EMBL" id="KAF3544890.1"/>
    </source>
</evidence>
<name>A0ABQ7BZN7_BRACR</name>
<gene>
    <name evidence="1" type="ORF">DY000_02005276</name>
</gene>
<evidence type="ECO:0000313" key="2">
    <source>
        <dbReference type="Proteomes" id="UP000266723"/>
    </source>
</evidence>
<protein>
    <submittedName>
        <fullName evidence="1">Uncharacterized protein</fullName>
    </submittedName>
</protein>
<reference evidence="1 2" key="1">
    <citation type="journal article" date="2020" name="BMC Genomics">
        <title>Intraspecific diversification of the crop wild relative Brassica cretica Lam. using demographic model selection.</title>
        <authorList>
            <person name="Kioukis A."/>
            <person name="Michalopoulou V.A."/>
            <person name="Briers L."/>
            <person name="Pirintsos S."/>
            <person name="Studholme D.J."/>
            <person name="Pavlidis P."/>
            <person name="Sarris P.F."/>
        </authorList>
    </citation>
    <scope>NUCLEOTIDE SEQUENCE [LARGE SCALE GENOMIC DNA]</scope>
    <source>
        <strain evidence="2">cv. PFS-1207/04</strain>
    </source>
</reference>
<sequence length="92" mass="10470">MASKNSKAKVSLSPHVFFDDVVPEICIDTLCPLWCMTTAIFLEGFPRVQNPNQRWIKAAKGAKLLNNRVYDVVYEGYEIPQVTRQATKSFSF</sequence>
<proteinExistence type="predicted"/>
<comment type="caution">
    <text evidence="1">The sequence shown here is derived from an EMBL/GenBank/DDBJ whole genome shotgun (WGS) entry which is preliminary data.</text>
</comment>
<dbReference type="Proteomes" id="UP000266723">
    <property type="component" value="Unassembled WGS sequence"/>
</dbReference>